<dbReference type="SUPFAM" id="SSF103473">
    <property type="entry name" value="MFS general substrate transporter"/>
    <property type="match status" value="1"/>
</dbReference>
<dbReference type="GO" id="GO:0019531">
    <property type="term" value="F:oxalate transmembrane transporter activity"/>
    <property type="evidence" value="ECO:0007669"/>
    <property type="project" value="InterPro"/>
</dbReference>
<feature type="transmembrane region" description="Helical" evidence="4">
    <location>
        <begin position="119"/>
        <end position="139"/>
    </location>
</feature>
<evidence type="ECO:0000256" key="4">
    <source>
        <dbReference type="SAM" id="Phobius"/>
    </source>
</evidence>
<feature type="transmembrane region" description="Helical" evidence="4">
    <location>
        <begin position="340"/>
        <end position="360"/>
    </location>
</feature>
<feature type="transmembrane region" description="Helical" evidence="4">
    <location>
        <begin position="63"/>
        <end position="81"/>
    </location>
</feature>
<feature type="domain" description="Major facilitator superfamily (MFS) profile" evidence="5">
    <location>
        <begin position="1"/>
        <end position="389"/>
    </location>
</feature>
<feature type="transmembrane region" description="Helical" evidence="4">
    <location>
        <begin position="87"/>
        <end position="107"/>
    </location>
</feature>
<dbReference type="InterPro" id="IPR011701">
    <property type="entry name" value="MFS"/>
</dbReference>
<comment type="caution">
    <text evidence="6">The sequence shown here is derived from an EMBL/GenBank/DDBJ whole genome shotgun (WGS) entry which is preliminary data.</text>
</comment>
<feature type="transmembrane region" description="Helical" evidence="4">
    <location>
        <begin position="203"/>
        <end position="226"/>
    </location>
</feature>
<evidence type="ECO:0000256" key="1">
    <source>
        <dbReference type="ARBA" id="ARBA00022692"/>
    </source>
</evidence>
<feature type="transmembrane region" description="Helical" evidence="4">
    <location>
        <begin position="366"/>
        <end position="385"/>
    </location>
</feature>
<feature type="transmembrane region" description="Helical" evidence="4">
    <location>
        <begin position="145"/>
        <end position="166"/>
    </location>
</feature>
<dbReference type="InterPro" id="IPR020846">
    <property type="entry name" value="MFS_dom"/>
</dbReference>
<gene>
    <name evidence="6" type="primary">oxlT</name>
    <name evidence="6" type="ORF">ASILVAE211_19495</name>
</gene>
<reference evidence="6" key="2">
    <citation type="submission" date="2021-01" db="EMBL/GenBank/DDBJ databases">
        <authorList>
            <person name="Mieszkin S."/>
            <person name="Pouder E."/>
            <person name="Alain K."/>
        </authorList>
    </citation>
    <scope>NUCLEOTIDE SEQUENCE</scope>
    <source>
        <strain evidence="6">HW T2.11</strain>
    </source>
</reference>
<feature type="transmembrane region" description="Helical" evidence="4">
    <location>
        <begin position="300"/>
        <end position="319"/>
    </location>
</feature>
<dbReference type="AlphaFoldDB" id="A0A963YV93"/>
<dbReference type="InterPro" id="IPR050327">
    <property type="entry name" value="Proton-linked_MCT"/>
</dbReference>
<keyword evidence="7" id="KW-1185">Reference proteome</keyword>
<evidence type="ECO:0000259" key="5">
    <source>
        <dbReference type="PROSITE" id="PS50850"/>
    </source>
</evidence>
<evidence type="ECO:0000256" key="3">
    <source>
        <dbReference type="ARBA" id="ARBA00023136"/>
    </source>
</evidence>
<feature type="transmembrane region" description="Helical" evidence="4">
    <location>
        <begin position="232"/>
        <end position="253"/>
    </location>
</feature>
<dbReference type="Pfam" id="PF07690">
    <property type="entry name" value="MFS_1"/>
    <property type="match status" value="1"/>
</dbReference>
<sequence>MIMIANLQYGWSVFVLPLQKAHGWPVSGIQIAFTIFVALETWATPINGWIADRLGPNLGPRTVMGVGGILVGLGWLLDAYAGSLTALYIGGALSGLGSGAVYCTAVGTAVKWFKDKRGLAVGLVAGGFGAGAAITIIPIEMVIAQAGYAAAFFWFGLIQGGVVLLVSQFIRNPHPGEAPSVKSAKLQQTARSYTAREVIVSRVFWVLYILDLLMCAGGLVVTAYLAPIATSYHIANVAVFMSAGTLSVALIFANVMNGVARPFFGWVSDEIGLWQTMAIAFALGAISYFCLYLFGRFPAGFVFFTGMIFFCWGEIFSLFPAMCTDLFGSKYATTNTSMLYTAKGAAAFLVPLGALAATLTGNWNDVLFLATGINLVAFVLVLTVLRPAANRHHEMDKTAASATP</sequence>
<feature type="transmembrane region" description="Helical" evidence="4">
    <location>
        <begin position="273"/>
        <end position="294"/>
    </location>
</feature>
<dbReference type="PROSITE" id="PS50850">
    <property type="entry name" value="MFS"/>
    <property type="match status" value="1"/>
</dbReference>
<name>A0A963YV93_9PROT</name>
<dbReference type="Gene3D" id="1.20.1250.20">
    <property type="entry name" value="MFS general substrate transporter like domains"/>
    <property type="match status" value="2"/>
</dbReference>
<protein>
    <submittedName>
        <fullName evidence="6">Oxalate/formate MFS antiporter</fullName>
    </submittedName>
</protein>
<evidence type="ECO:0000313" key="6">
    <source>
        <dbReference type="EMBL" id="MCB8877389.1"/>
    </source>
</evidence>
<keyword evidence="1 4" id="KW-0812">Transmembrane</keyword>
<organism evidence="6 7">
    <name type="scientific">Acidisoma silvae</name>
    <dbReference type="NCBI Taxonomy" id="2802396"/>
    <lineage>
        <taxon>Bacteria</taxon>
        <taxon>Pseudomonadati</taxon>
        <taxon>Pseudomonadota</taxon>
        <taxon>Alphaproteobacteria</taxon>
        <taxon>Acetobacterales</taxon>
        <taxon>Acidocellaceae</taxon>
        <taxon>Acidisoma</taxon>
    </lineage>
</organism>
<dbReference type="PANTHER" id="PTHR11360:SF304">
    <property type="entry name" value="MFS DOMAIN-CONTAINING PROTEIN"/>
    <property type="match status" value="1"/>
</dbReference>
<dbReference type="GO" id="GO:0016020">
    <property type="term" value="C:membrane"/>
    <property type="evidence" value="ECO:0007669"/>
    <property type="project" value="InterPro"/>
</dbReference>
<accession>A0A963YV93</accession>
<dbReference type="EMBL" id="JAESVB010000013">
    <property type="protein sequence ID" value="MCB8877389.1"/>
    <property type="molecule type" value="Genomic_DNA"/>
</dbReference>
<dbReference type="CDD" id="cd17353">
    <property type="entry name" value="MFS_OFA_like"/>
    <property type="match status" value="1"/>
</dbReference>
<reference evidence="6" key="1">
    <citation type="journal article" date="2021" name="Microorganisms">
        <title>Acidisoma silvae sp. nov. and Acidisomacellulosilytica sp. nov., Two Acidophilic Bacteria Isolated from Decaying Wood, Hydrolyzing Cellulose and Producing Poly-3-hydroxybutyrate.</title>
        <authorList>
            <person name="Mieszkin S."/>
            <person name="Pouder E."/>
            <person name="Uroz S."/>
            <person name="Simon-Colin C."/>
            <person name="Alain K."/>
        </authorList>
    </citation>
    <scope>NUCLEOTIDE SEQUENCE</scope>
    <source>
        <strain evidence="6">HW T2.11</strain>
    </source>
</reference>
<proteinExistence type="predicted"/>
<dbReference type="PANTHER" id="PTHR11360">
    <property type="entry name" value="MONOCARBOXYLATE TRANSPORTER"/>
    <property type="match status" value="1"/>
</dbReference>
<evidence type="ECO:0000256" key="2">
    <source>
        <dbReference type="ARBA" id="ARBA00022989"/>
    </source>
</evidence>
<dbReference type="Proteomes" id="UP000708298">
    <property type="component" value="Unassembled WGS sequence"/>
</dbReference>
<keyword evidence="3 4" id="KW-0472">Membrane</keyword>
<dbReference type="InterPro" id="IPR036259">
    <property type="entry name" value="MFS_trans_sf"/>
</dbReference>
<evidence type="ECO:0000313" key="7">
    <source>
        <dbReference type="Proteomes" id="UP000708298"/>
    </source>
</evidence>
<dbReference type="NCBIfam" id="TIGR04259">
    <property type="entry name" value="oxa_formateAnti"/>
    <property type="match status" value="1"/>
</dbReference>
<dbReference type="InterPro" id="IPR026355">
    <property type="entry name" value="Oxa/Form_antiport"/>
</dbReference>
<keyword evidence="2 4" id="KW-1133">Transmembrane helix</keyword>